<gene>
    <name evidence="3" type="ORF">KAK11_20655</name>
</gene>
<organism evidence="3 4">
    <name type="scientific">Ideonella paludis</name>
    <dbReference type="NCBI Taxonomy" id="1233411"/>
    <lineage>
        <taxon>Bacteria</taxon>
        <taxon>Pseudomonadati</taxon>
        <taxon>Pseudomonadota</taxon>
        <taxon>Betaproteobacteria</taxon>
        <taxon>Burkholderiales</taxon>
        <taxon>Sphaerotilaceae</taxon>
        <taxon>Ideonella</taxon>
    </lineage>
</organism>
<reference evidence="3 4" key="1">
    <citation type="submission" date="2021-04" db="EMBL/GenBank/DDBJ databases">
        <title>The genome sequence of type strain Ideonella paludis KCTC 32238.</title>
        <authorList>
            <person name="Liu Y."/>
        </authorList>
    </citation>
    <scope>NUCLEOTIDE SEQUENCE [LARGE SCALE GENOMIC DNA]</scope>
    <source>
        <strain evidence="3 4">KCTC 32238</strain>
    </source>
</reference>
<dbReference type="InterPro" id="IPR002213">
    <property type="entry name" value="UDP_glucos_trans"/>
</dbReference>
<dbReference type="EMBL" id="JAGQDG010000009">
    <property type="protein sequence ID" value="MBQ0937748.1"/>
    <property type="molecule type" value="Genomic_DNA"/>
</dbReference>
<dbReference type="InterPro" id="IPR004276">
    <property type="entry name" value="GlycoTrans_28_N"/>
</dbReference>
<dbReference type="PANTHER" id="PTHR48050">
    <property type="entry name" value="STEROL 3-BETA-GLUCOSYLTRANSFERASE"/>
    <property type="match status" value="1"/>
</dbReference>
<evidence type="ECO:0000259" key="2">
    <source>
        <dbReference type="Pfam" id="PF06722"/>
    </source>
</evidence>
<accession>A0ABS5E2V4</accession>
<dbReference type="SUPFAM" id="SSF53756">
    <property type="entry name" value="UDP-Glycosyltransferase/glycogen phosphorylase"/>
    <property type="match status" value="1"/>
</dbReference>
<evidence type="ECO:0000259" key="1">
    <source>
        <dbReference type="Pfam" id="PF03033"/>
    </source>
</evidence>
<sequence length="422" mass="45770">MSFPHFIVCTGGTKGDLYPYLRLAQSLAAKGVRVTMLAPEVHGEQVKAAGLAYEPNLSEARYHEVLDNPLLFDPHQGLKALFSGTDQELLDARAQLLRVAGGQPAVLLCHPFYLFAAGLARAAAPELRVVGAYLAPSNLRTVHDLHFMGPMPIAHWLPLAARRLLWQQADARFVDPVTLPGLNRVRAHLGLPAVEHGFLLHMQAQAELSVALFPSWFGPTQEDWPQPLLEGGFTLHDGAAHQALPPAVEAFLQAGAPPLVMTLGTGHKHAAAVYQAGVVAAQQTGRRLICLTGFRQQLPQDLPPTVLWAAYAPLHLLLRRCAALLHHGGIGTVAEGLRAAVPQLVLPFAWDQFDNAFRVQALGVGLSLPAKKATAARLSRELVRLMQDAQRVTQCHRVAALLPHDPSPDAIVDHLMQWSITP</sequence>
<dbReference type="Gene3D" id="3.40.50.2000">
    <property type="entry name" value="Glycogen Phosphorylase B"/>
    <property type="match status" value="2"/>
</dbReference>
<feature type="domain" description="Glycosyltransferase family 28 N-terminal" evidence="1">
    <location>
        <begin position="6"/>
        <end position="82"/>
    </location>
</feature>
<dbReference type="Proteomes" id="UP000672097">
    <property type="component" value="Unassembled WGS sequence"/>
</dbReference>
<dbReference type="PANTHER" id="PTHR48050:SF13">
    <property type="entry name" value="STEROL 3-BETA-GLUCOSYLTRANSFERASE UGT80A2"/>
    <property type="match status" value="1"/>
</dbReference>
<name>A0ABS5E2V4_9BURK</name>
<evidence type="ECO:0000313" key="4">
    <source>
        <dbReference type="Proteomes" id="UP000672097"/>
    </source>
</evidence>
<comment type="caution">
    <text evidence="3">The sequence shown here is derived from an EMBL/GenBank/DDBJ whole genome shotgun (WGS) entry which is preliminary data.</text>
</comment>
<dbReference type="InterPro" id="IPR050426">
    <property type="entry name" value="Glycosyltransferase_28"/>
</dbReference>
<dbReference type="RefSeq" id="WP_210811409.1">
    <property type="nucleotide sequence ID" value="NZ_JAGQDG010000009.1"/>
</dbReference>
<dbReference type="Pfam" id="PF06722">
    <property type="entry name" value="EryCIII-like_C"/>
    <property type="match status" value="1"/>
</dbReference>
<protein>
    <submittedName>
        <fullName evidence="3">Glycosyltransferase family 1 protein</fullName>
    </submittedName>
</protein>
<keyword evidence="4" id="KW-1185">Reference proteome</keyword>
<dbReference type="CDD" id="cd03784">
    <property type="entry name" value="GT1_Gtf-like"/>
    <property type="match status" value="1"/>
</dbReference>
<dbReference type="InterPro" id="IPR010610">
    <property type="entry name" value="EryCIII-like_C"/>
</dbReference>
<proteinExistence type="predicted"/>
<feature type="domain" description="Erythromycin biosynthesis protein CIII-like C-terminal" evidence="2">
    <location>
        <begin position="299"/>
        <end position="416"/>
    </location>
</feature>
<evidence type="ECO:0000313" key="3">
    <source>
        <dbReference type="EMBL" id="MBQ0937748.1"/>
    </source>
</evidence>
<dbReference type="Pfam" id="PF03033">
    <property type="entry name" value="Glyco_transf_28"/>
    <property type="match status" value="1"/>
</dbReference>